<accession>A0A0F9NM69</accession>
<feature type="non-terminal residue" evidence="1">
    <location>
        <position position="59"/>
    </location>
</feature>
<dbReference type="EMBL" id="LAZR01007867">
    <property type="protein sequence ID" value="KKM82412.1"/>
    <property type="molecule type" value="Genomic_DNA"/>
</dbReference>
<reference evidence="1" key="1">
    <citation type="journal article" date="2015" name="Nature">
        <title>Complex archaea that bridge the gap between prokaryotes and eukaryotes.</title>
        <authorList>
            <person name="Spang A."/>
            <person name="Saw J.H."/>
            <person name="Jorgensen S.L."/>
            <person name="Zaremba-Niedzwiedzka K."/>
            <person name="Martijn J."/>
            <person name="Lind A.E."/>
            <person name="van Eijk R."/>
            <person name="Schleper C."/>
            <person name="Guy L."/>
            <person name="Ettema T.J."/>
        </authorList>
    </citation>
    <scope>NUCLEOTIDE SEQUENCE</scope>
</reference>
<dbReference type="AlphaFoldDB" id="A0A0F9NM69"/>
<organism evidence="1">
    <name type="scientific">marine sediment metagenome</name>
    <dbReference type="NCBI Taxonomy" id="412755"/>
    <lineage>
        <taxon>unclassified sequences</taxon>
        <taxon>metagenomes</taxon>
        <taxon>ecological metagenomes</taxon>
    </lineage>
</organism>
<sequence length="59" mass="7152">MDKREIFNLKTKLNELLFSHGLKENYYYNPLVNIFKEIHKERIDSENYNLDSSSDQENL</sequence>
<gene>
    <name evidence="1" type="ORF">LCGC14_1319900</name>
</gene>
<comment type="caution">
    <text evidence="1">The sequence shown here is derived from an EMBL/GenBank/DDBJ whole genome shotgun (WGS) entry which is preliminary data.</text>
</comment>
<protein>
    <submittedName>
        <fullName evidence="1">Uncharacterized protein</fullName>
    </submittedName>
</protein>
<evidence type="ECO:0000313" key="1">
    <source>
        <dbReference type="EMBL" id="KKM82412.1"/>
    </source>
</evidence>
<proteinExistence type="predicted"/>
<name>A0A0F9NM69_9ZZZZ</name>